<proteinExistence type="predicted"/>
<keyword evidence="1" id="KW-0472">Membrane</keyword>
<gene>
    <name evidence="2" type="ORF">HBH26_15995</name>
</gene>
<accession>A0ABX1CQ59</accession>
<protein>
    <recommendedName>
        <fullName evidence="4">Transmembrane protein</fullName>
    </recommendedName>
</protein>
<feature type="transmembrane region" description="Helical" evidence="1">
    <location>
        <begin position="111"/>
        <end position="131"/>
    </location>
</feature>
<dbReference type="Proteomes" id="UP000732399">
    <property type="component" value="Unassembled WGS sequence"/>
</dbReference>
<feature type="transmembrane region" description="Helical" evidence="1">
    <location>
        <begin position="79"/>
        <end position="99"/>
    </location>
</feature>
<organism evidence="2 3">
    <name type="scientific">Sphingomonas corticis</name>
    <dbReference type="NCBI Taxonomy" id="2722791"/>
    <lineage>
        <taxon>Bacteria</taxon>
        <taxon>Pseudomonadati</taxon>
        <taxon>Pseudomonadota</taxon>
        <taxon>Alphaproteobacteria</taxon>
        <taxon>Sphingomonadales</taxon>
        <taxon>Sphingomonadaceae</taxon>
        <taxon>Sphingomonas</taxon>
    </lineage>
</organism>
<dbReference type="RefSeq" id="WP_168135639.1">
    <property type="nucleotide sequence ID" value="NZ_JAAVJH010000012.1"/>
</dbReference>
<comment type="caution">
    <text evidence="2">The sequence shown here is derived from an EMBL/GenBank/DDBJ whole genome shotgun (WGS) entry which is preliminary data.</text>
</comment>
<keyword evidence="3" id="KW-1185">Reference proteome</keyword>
<feature type="transmembrane region" description="Helical" evidence="1">
    <location>
        <begin position="41"/>
        <end position="59"/>
    </location>
</feature>
<keyword evidence="1" id="KW-1133">Transmembrane helix</keyword>
<evidence type="ECO:0000256" key="1">
    <source>
        <dbReference type="SAM" id="Phobius"/>
    </source>
</evidence>
<keyword evidence="1" id="KW-0812">Transmembrane</keyword>
<evidence type="ECO:0000313" key="2">
    <source>
        <dbReference type="EMBL" id="NJR80085.1"/>
    </source>
</evidence>
<dbReference type="EMBL" id="JAAVJH010000012">
    <property type="protein sequence ID" value="NJR80085.1"/>
    <property type="molecule type" value="Genomic_DNA"/>
</dbReference>
<reference evidence="2 3" key="1">
    <citation type="submission" date="2020-03" db="EMBL/GenBank/DDBJ databases">
        <authorList>
            <person name="Wang L."/>
            <person name="He N."/>
            <person name="Li Y."/>
            <person name="Fang Y."/>
            <person name="Zhang F."/>
        </authorList>
    </citation>
    <scope>NUCLEOTIDE SEQUENCE [LARGE SCALE GENOMIC DNA]</scope>
    <source>
        <strain evidence="2 3">36D10-4-7</strain>
    </source>
</reference>
<evidence type="ECO:0000313" key="3">
    <source>
        <dbReference type="Proteomes" id="UP000732399"/>
    </source>
</evidence>
<name>A0ABX1CQ59_9SPHN</name>
<sequence>MMHRYRSNLALLWLSWSGILCLFLTWRAVDRDGSVVTTLTWLTPHVVPTLSLVGGVAIATRAEPEARYDPHARAAYVRALLASGLYLFVVSAALVSVVLTLGSAEETLKPFGLILGLLQGATAAALGVFFAKSPAAS</sequence>
<evidence type="ECO:0008006" key="4">
    <source>
        <dbReference type="Google" id="ProtNLM"/>
    </source>
</evidence>